<dbReference type="AlphaFoldDB" id="A0A381RWL8"/>
<evidence type="ECO:0000313" key="3">
    <source>
        <dbReference type="EMBL" id="SUZ96252.1"/>
    </source>
</evidence>
<dbReference type="SUPFAM" id="SSF82649">
    <property type="entry name" value="SufE/NifU"/>
    <property type="match status" value="1"/>
</dbReference>
<evidence type="ECO:0000259" key="2">
    <source>
        <dbReference type="Pfam" id="PF02657"/>
    </source>
</evidence>
<name>A0A381RWL8_9ZZZZ</name>
<proteinExistence type="inferred from homology"/>
<comment type="similarity">
    <text evidence="1">Belongs to the SufE family.</text>
</comment>
<accession>A0A381RWL8</accession>
<protein>
    <recommendedName>
        <fullName evidence="2">Fe-S metabolism associated domain-containing protein</fullName>
    </recommendedName>
</protein>
<dbReference type="Gene3D" id="3.90.1010.10">
    <property type="match status" value="1"/>
</dbReference>
<organism evidence="3">
    <name type="scientific">marine metagenome</name>
    <dbReference type="NCBI Taxonomy" id="408172"/>
    <lineage>
        <taxon>unclassified sequences</taxon>
        <taxon>metagenomes</taxon>
        <taxon>ecological metagenomes</taxon>
    </lineage>
</organism>
<dbReference type="InterPro" id="IPR003808">
    <property type="entry name" value="Fe-S_metab-assoc_dom"/>
</dbReference>
<sequence>MGSVRDIEETIAKEFEIFDTWMEKYEYIIDLGRQLETFPDEWKINEHLVRGCQSQVWFKTHLQDNLFVCKATSDSAIVSGLIALLLRIYNNKEPADIVTTEPTFISMIGLNEHLSSTRNNGLNVMIQRIKQDAQSML</sequence>
<feature type="domain" description="Fe-S metabolism associated" evidence="2">
    <location>
        <begin position="13"/>
        <end position="131"/>
    </location>
</feature>
<reference evidence="3" key="1">
    <citation type="submission" date="2018-05" db="EMBL/GenBank/DDBJ databases">
        <authorList>
            <person name="Lanie J.A."/>
            <person name="Ng W.-L."/>
            <person name="Kazmierczak K.M."/>
            <person name="Andrzejewski T.M."/>
            <person name="Davidsen T.M."/>
            <person name="Wayne K.J."/>
            <person name="Tettelin H."/>
            <person name="Glass J.I."/>
            <person name="Rusch D."/>
            <person name="Podicherti R."/>
            <person name="Tsui H.-C.T."/>
            <person name="Winkler M.E."/>
        </authorList>
    </citation>
    <scope>NUCLEOTIDE SEQUENCE</scope>
</reference>
<gene>
    <name evidence="3" type="ORF">METZ01_LOCUS49106</name>
</gene>
<evidence type="ECO:0000256" key="1">
    <source>
        <dbReference type="ARBA" id="ARBA00010282"/>
    </source>
</evidence>
<dbReference type="PANTHER" id="PTHR43597">
    <property type="entry name" value="SULFUR ACCEPTOR PROTEIN CSDE"/>
    <property type="match status" value="1"/>
</dbReference>
<dbReference type="PANTHER" id="PTHR43597:SF5">
    <property type="entry name" value="SUFE-LIKE PROTEIN 2, CHLOROPLASTIC"/>
    <property type="match status" value="1"/>
</dbReference>
<dbReference type="EMBL" id="UINC01002397">
    <property type="protein sequence ID" value="SUZ96252.1"/>
    <property type="molecule type" value="Genomic_DNA"/>
</dbReference>
<dbReference type="Pfam" id="PF02657">
    <property type="entry name" value="SufE"/>
    <property type="match status" value="1"/>
</dbReference>